<protein>
    <submittedName>
        <fullName evidence="9">Thiol:disulfide interchange protein DsbD</fullName>
        <ecNumber evidence="9">1.8.1.8</ecNumber>
    </submittedName>
</protein>
<dbReference type="AlphaFoldDB" id="A0A222P089"/>
<dbReference type="EC" id="1.8.1.8" evidence="9"/>
<evidence type="ECO:0000256" key="4">
    <source>
        <dbReference type="ARBA" id="ARBA00022748"/>
    </source>
</evidence>
<dbReference type="NCBIfam" id="NF001419">
    <property type="entry name" value="PRK00293.1"/>
    <property type="match status" value="1"/>
</dbReference>
<evidence type="ECO:0000256" key="3">
    <source>
        <dbReference type="ARBA" id="ARBA00022692"/>
    </source>
</evidence>
<accession>A0A222P089</accession>
<keyword evidence="10" id="KW-1185">Reference proteome</keyword>
<dbReference type="OrthoDB" id="9811036at2"/>
<feature type="transmembrane region" description="Helical" evidence="7">
    <location>
        <begin position="7"/>
        <end position="24"/>
    </location>
</feature>
<feature type="transmembrane region" description="Helical" evidence="7">
    <location>
        <begin position="166"/>
        <end position="196"/>
    </location>
</feature>
<dbReference type="Pfam" id="PF13899">
    <property type="entry name" value="Thioredoxin_7"/>
    <property type="match status" value="1"/>
</dbReference>
<feature type="transmembrane region" description="Helical" evidence="7">
    <location>
        <begin position="244"/>
        <end position="262"/>
    </location>
</feature>
<keyword evidence="4" id="KW-0201">Cytochrome c-type biogenesis</keyword>
<keyword evidence="9" id="KW-0560">Oxidoreductase</keyword>
<reference evidence="10" key="1">
    <citation type="submission" date="2016-07" db="EMBL/GenBank/DDBJ databases">
        <authorList>
            <person name="Florea S."/>
            <person name="Webb J.S."/>
            <person name="Jaromczyk J."/>
            <person name="Schardl C.L."/>
        </authorList>
    </citation>
    <scope>NUCLEOTIDE SEQUENCE [LARGE SCALE GENOMIC DNA]</scope>
    <source>
        <strain evidence="10">CDC-D5610</strain>
    </source>
</reference>
<dbReference type="GO" id="GO:0017004">
    <property type="term" value="P:cytochrome complex assembly"/>
    <property type="evidence" value="ECO:0007669"/>
    <property type="project" value="UniProtKB-KW"/>
</dbReference>
<dbReference type="PROSITE" id="PS51352">
    <property type="entry name" value="THIOREDOXIN_2"/>
    <property type="match status" value="1"/>
</dbReference>
<dbReference type="EMBL" id="CP016397">
    <property type="protein sequence ID" value="ASQ45274.1"/>
    <property type="molecule type" value="Genomic_DNA"/>
</dbReference>
<evidence type="ECO:0000313" key="10">
    <source>
        <dbReference type="Proteomes" id="UP000201728"/>
    </source>
</evidence>
<evidence type="ECO:0000256" key="6">
    <source>
        <dbReference type="ARBA" id="ARBA00023136"/>
    </source>
</evidence>
<feature type="transmembrane region" description="Helical" evidence="7">
    <location>
        <begin position="89"/>
        <end position="111"/>
    </location>
</feature>
<dbReference type="KEGG" id="lcd:clem_03580"/>
<organism evidence="9 10">
    <name type="scientific">Legionella clemsonensis</name>
    <dbReference type="NCBI Taxonomy" id="1867846"/>
    <lineage>
        <taxon>Bacteria</taxon>
        <taxon>Pseudomonadati</taxon>
        <taxon>Pseudomonadota</taxon>
        <taxon>Gammaproteobacteria</taxon>
        <taxon>Legionellales</taxon>
        <taxon>Legionellaceae</taxon>
        <taxon>Legionella</taxon>
    </lineage>
</organism>
<comment type="subcellular location">
    <subcellularLocation>
        <location evidence="1">Cell membrane</location>
        <topology evidence="1">Multi-pass membrane protein</topology>
    </subcellularLocation>
</comment>
<sequence>MNNLKSYISILMLMLISQAVWSFTPAFESANPLTVMHFIQAHSAWVYLSVFFGLGILLAFTPCVLPMVPILSGIIVGQKALSTAKAIKLSFSYVLGMAITYAVAGILAGYMGSTLQTWMQRPMVIITFSAIFVLMALSMFGLFELRMPQKMNARLASLGQKNNRATVASVVCMGIISTLVVSPCVTAPLIGVLTYIGQSGEAWMGGVILFVMALGMGIPLMVVGAGQGALLPKTGPWMLKIKQLFGVIMLAMAIWMLGRLLPETWVKLLWATLLMITSISLGSLRTQVTKLGKLFQGLGIVILLTGGIIAYSTITAISAPQGARAIHPIKAPFIHVNNLAALQKHLAEAQQAHRAVFLEFYASWCSDCQEMDSRVFNQPEVAKAMTGLINLKVDISDTDNFEVKKIKKAFAIYGTPTMLFFDTYGKSLAELNAVGFIDKQALVTLLEQVHKAT</sequence>
<dbReference type="PANTHER" id="PTHR32234:SF0">
    <property type="entry name" value="THIOL:DISULFIDE INTERCHANGE PROTEIN DSBD"/>
    <property type="match status" value="1"/>
</dbReference>
<dbReference type="GO" id="GO:0047134">
    <property type="term" value="F:protein-disulfide reductase [NAD(P)H] activity"/>
    <property type="evidence" value="ECO:0007669"/>
    <property type="project" value="UniProtKB-EC"/>
</dbReference>
<dbReference type="RefSeq" id="WP_094090352.1">
    <property type="nucleotide sequence ID" value="NZ_CP016397.1"/>
</dbReference>
<keyword evidence="6 7" id="KW-0472">Membrane</keyword>
<dbReference type="PANTHER" id="PTHR32234">
    <property type="entry name" value="THIOL:DISULFIDE INTERCHANGE PROTEIN DSBD"/>
    <property type="match status" value="1"/>
</dbReference>
<dbReference type="InterPro" id="IPR013766">
    <property type="entry name" value="Thioredoxin_domain"/>
</dbReference>
<feature type="domain" description="Thioredoxin" evidence="8">
    <location>
        <begin position="320"/>
        <end position="451"/>
    </location>
</feature>
<feature type="transmembrane region" description="Helical" evidence="7">
    <location>
        <begin position="202"/>
        <end position="223"/>
    </location>
</feature>
<dbReference type="Gene3D" id="3.40.30.10">
    <property type="entry name" value="Glutaredoxin"/>
    <property type="match status" value="1"/>
</dbReference>
<evidence type="ECO:0000313" key="9">
    <source>
        <dbReference type="EMBL" id="ASQ45274.1"/>
    </source>
</evidence>
<gene>
    <name evidence="9" type="primary">dsbD_1</name>
    <name evidence="9" type="ORF">clem_03580</name>
</gene>
<feature type="transmembrane region" description="Helical" evidence="7">
    <location>
        <begin position="268"/>
        <end position="286"/>
    </location>
</feature>
<evidence type="ECO:0000259" key="8">
    <source>
        <dbReference type="PROSITE" id="PS51352"/>
    </source>
</evidence>
<dbReference type="Pfam" id="PF02683">
    <property type="entry name" value="DsbD_TM"/>
    <property type="match status" value="1"/>
</dbReference>
<dbReference type="SUPFAM" id="SSF52833">
    <property type="entry name" value="Thioredoxin-like"/>
    <property type="match status" value="1"/>
</dbReference>
<proteinExistence type="predicted"/>
<keyword evidence="2" id="KW-1003">Cell membrane</keyword>
<feature type="transmembrane region" description="Helical" evidence="7">
    <location>
        <begin position="44"/>
        <end position="77"/>
    </location>
</feature>
<dbReference type="InterPro" id="IPR003834">
    <property type="entry name" value="Cyt_c_assmbl_TM_dom"/>
</dbReference>
<evidence type="ECO:0000256" key="2">
    <source>
        <dbReference type="ARBA" id="ARBA00022475"/>
    </source>
</evidence>
<evidence type="ECO:0000256" key="5">
    <source>
        <dbReference type="ARBA" id="ARBA00022989"/>
    </source>
</evidence>
<dbReference type="GO" id="GO:0045454">
    <property type="term" value="P:cell redox homeostasis"/>
    <property type="evidence" value="ECO:0007669"/>
    <property type="project" value="TreeGrafter"/>
</dbReference>
<evidence type="ECO:0000256" key="7">
    <source>
        <dbReference type="SAM" id="Phobius"/>
    </source>
</evidence>
<name>A0A222P089_9GAMM</name>
<feature type="transmembrane region" description="Helical" evidence="7">
    <location>
        <begin position="298"/>
        <end position="319"/>
    </location>
</feature>
<feature type="transmembrane region" description="Helical" evidence="7">
    <location>
        <begin position="123"/>
        <end position="145"/>
    </location>
</feature>
<dbReference type="GO" id="GO:0005886">
    <property type="term" value="C:plasma membrane"/>
    <property type="evidence" value="ECO:0007669"/>
    <property type="project" value="UniProtKB-SubCell"/>
</dbReference>
<keyword evidence="3 7" id="KW-0812">Transmembrane</keyword>
<keyword evidence="5 7" id="KW-1133">Transmembrane helix</keyword>
<dbReference type="InterPro" id="IPR036249">
    <property type="entry name" value="Thioredoxin-like_sf"/>
</dbReference>
<dbReference type="Proteomes" id="UP000201728">
    <property type="component" value="Chromosome"/>
</dbReference>
<evidence type="ECO:0000256" key="1">
    <source>
        <dbReference type="ARBA" id="ARBA00004651"/>
    </source>
</evidence>